<sequence>MSEPKPDKQYDATYQIGGSTIHVIAPQITEEERQRRLDEVQRVIWTIWNELEKILTP</sequence>
<evidence type="ECO:0000313" key="2">
    <source>
        <dbReference type="Proteomes" id="UP001597282"/>
    </source>
</evidence>
<dbReference type="RefSeq" id="WP_380162232.1">
    <property type="nucleotide sequence ID" value="NZ_JBHTNU010000001.1"/>
</dbReference>
<name>A0ABW4C5E5_9BACL</name>
<keyword evidence="2" id="KW-1185">Reference proteome</keyword>
<proteinExistence type="predicted"/>
<organism evidence="1 2">
    <name type="scientific">Kroppenstedtia sanguinis</name>
    <dbReference type="NCBI Taxonomy" id="1380684"/>
    <lineage>
        <taxon>Bacteria</taxon>
        <taxon>Bacillati</taxon>
        <taxon>Bacillota</taxon>
        <taxon>Bacilli</taxon>
        <taxon>Bacillales</taxon>
        <taxon>Thermoactinomycetaceae</taxon>
        <taxon>Kroppenstedtia</taxon>
    </lineage>
</organism>
<protein>
    <submittedName>
        <fullName evidence="1">Uncharacterized protein</fullName>
    </submittedName>
</protein>
<accession>A0ABW4C5E5</accession>
<dbReference type="Proteomes" id="UP001597282">
    <property type="component" value="Unassembled WGS sequence"/>
</dbReference>
<dbReference type="EMBL" id="JBHTNU010000001">
    <property type="protein sequence ID" value="MFD1425469.1"/>
    <property type="molecule type" value="Genomic_DNA"/>
</dbReference>
<reference evidence="2" key="1">
    <citation type="journal article" date="2019" name="Int. J. Syst. Evol. Microbiol.">
        <title>The Global Catalogue of Microorganisms (GCM) 10K type strain sequencing project: providing services to taxonomists for standard genome sequencing and annotation.</title>
        <authorList>
            <consortium name="The Broad Institute Genomics Platform"/>
            <consortium name="The Broad Institute Genome Sequencing Center for Infectious Disease"/>
            <person name="Wu L."/>
            <person name="Ma J."/>
        </authorList>
    </citation>
    <scope>NUCLEOTIDE SEQUENCE [LARGE SCALE GENOMIC DNA]</scope>
    <source>
        <strain evidence="2">S1</strain>
    </source>
</reference>
<comment type="caution">
    <text evidence="1">The sequence shown here is derived from an EMBL/GenBank/DDBJ whole genome shotgun (WGS) entry which is preliminary data.</text>
</comment>
<gene>
    <name evidence="1" type="ORF">ACFQ4Y_00790</name>
</gene>
<evidence type="ECO:0000313" key="1">
    <source>
        <dbReference type="EMBL" id="MFD1425469.1"/>
    </source>
</evidence>